<gene>
    <name evidence="2" type="ORF">ABV298_19240</name>
</gene>
<reference evidence="2" key="1">
    <citation type="submission" date="2024-06" db="EMBL/GenBank/DDBJ databases">
        <title>Sequencing and assembly of the genome of Dyadobacter sp. strain 676, a symbiont of Cyamopsis tetragonoloba.</title>
        <authorList>
            <person name="Guro P."/>
            <person name="Sazanova A."/>
            <person name="Kuznetsova I."/>
            <person name="Belimov A."/>
            <person name="Safronova V."/>
        </authorList>
    </citation>
    <scope>NUCLEOTIDE SEQUENCE</scope>
    <source>
        <strain evidence="2">676</strain>
    </source>
</reference>
<dbReference type="AlphaFoldDB" id="A0AAU8FF04"/>
<sequence>MIAYRLAARAYINDLSGSGAKLFGGRWNPIGCPCIYASQNLSLALLEKYVHAEFRECMERLALLRISIPDDDNLVFHVDDQQLKKTWMNDVSYSQWIGEQILSDPEIIAFTAPSAIVPTERNVILNPIAKKFGDIRFWPPVDFSTDLRLLRKLLAKHITS</sequence>
<evidence type="ECO:0000259" key="1">
    <source>
        <dbReference type="SMART" id="SM00953"/>
    </source>
</evidence>
<dbReference type="Pfam" id="PF08808">
    <property type="entry name" value="RES"/>
    <property type="match status" value="1"/>
</dbReference>
<evidence type="ECO:0000313" key="2">
    <source>
        <dbReference type="EMBL" id="XCH22471.1"/>
    </source>
</evidence>
<accession>A0AAU8FF04</accession>
<dbReference type="EMBL" id="CP159289">
    <property type="protein sequence ID" value="XCH22471.1"/>
    <property type="molecule type" value="Genomic_DNA"/>
</dbReference>
<feature type="domain" description="RES" evidence="1">
    <location>
        <begin position="14"/>
        <end position="136"/>
    </location>
</feature>
<dbReference type="InterPro" id="IPR014914">
    <property type="entry name" value="RES_dom"/>
</dbReference>
<organism evidence="2">
    <name type="scientific">Dyadobacter sp. 676</name>
    <dbReference type="NCBI Taxonomy" id="3088362"/>
    <lineage>
        <taxon>Bacteria</taxon>
        <taxon>Pseudomonadati</taxon>
        <taxon>Bacteroidota</taxon>
        <taxon>Cytophagia</taxon>
        <taxon>Cytophagales</taxon>
        <taxon>Spirosomataceae</taxon>
        <taxon>Dyadobacter</taxon>
    </lineage>
</organism>
<proteinExistence type="predicted"/>
<dbReference type="RefSeq" id="WP_353717803.1">
    <property type="nucleotide sequence ID" value="NZ_CP159289.1"/>
</dbReference>
<dbReference type="SMART" id="SM00953">
    <property type="entry name" value="RES"/>
    <property type="match status" value="1"/>
</dbReference>
<protein>
    <submittedName>
        <fullName evidence="2">RES family NAD+ phosphorylase</fullName>
    </submittedName>
</protein>
<name>A0AAU8FF04_9BACT</name>